<accession>A0A378JJP9</accession>
<dbReference type="Proteomes" id="UP000254794">
    <property type="component" value="Unassembled WGS sequence"/>
</dbReference>
<evidence type="ECO:0000313" key="2">
    <source>
        <dbReference type="Proteomes" id="UP000254794"/>
    </source>
</evidence>
<evidence type="ECO:0000313" key="1">
    <source>
        <dbReference type="EMBL" id="STX51394.1"/>
    </source>
</evidence>
<dbReference type="EMBL" id="UGOD01000001">
    <property type="protein sequence ID" value="STX51394.1"/>
    <property type="molecule type" value="Genomic_DNA"/>
</dbReference>
<dbReference type="AlphaFoldDB" id="A0A378JJP9"/>
<dbReference type="Pfam" id="PF05159">
    <property type="entry name" value="Capsule_synth"/>
    <property type="match status" value="1"/>
</dbReference>
<sequence length="1175" mass="136446">MFYKGNRTRNLVKKIRLFIGRANKNSKKSSVKYAYPFELIDSYFVFCKRNAYSRLSLVGRNWKEKDKLKPIALMIGFNYWKFGFISAYLPEYCTAFSPIKKLGFNVIKYFLFEKKKPHVIIVWSFKEKLSVRLFSKFFKIPIYRMEDGFIRSAEMGALHTTPYSIILDKKGLYFNGAKTSNIEEILNSYNFKENNALIEKASDVLQLITKSKISKYNPAHLTKKKENSLVQVNKQVVILGQVENDAAIRFGNPQKWVPSRLVLLAYLENPGATILYRPHPQTYAIYKKKKSELRAIKEVAEIIDPSEPLPELLQTIDHVYTISSLSGLEALIRGIKVTTVGTPFYAGWGLTDDRCTIPRRKAKLSILELVAGVYLLYPRYLADLQDSFLGIQAACIKIKADHKYDLFEKSKLLKLDKEENLREKLSSDYWPQLFFENYTDSGIRDFINNNLSCIDFTRDISKAPGRLYQIVYTFSLAGAMDDISCDFFLKKVREYIDKDIFNDLLLKLADERPAKYIIQHLYWMINEYADVNNIDRTAVLEKLDYLNKIFDRGDKLDYRAQENNIQSDDKFNKKIDKDSLNNYMQLLDVLFKNRAYEQFIEVAKKIFISGNTSSILFIKCAELASLKFDSRSARQIAAFQQKIWFKLHNRAGLHIEIENTSSNLISKYDKKLISKIVLQLKTNPDRINKSWAIFKSYLDTSYYKLFQAILNLDNDQTIQKALAYLEINDTKRALEIVENLVCHKELSDKLYITASKLYSVTGEVNRALQLMRQVIKKRKNHDIYTEMLRLLKALGYFGEALERIEESKQYKIDLTEEGHIMPIYFGLKRIEEGFKCFCDTKLKSLLINYYGFQKYRRDDNYNVSNLLLIFSSGPAEEIRFSSIYDEVCNAFGANNFKITCDYRLYELFKRSFPMINFVPVKRSRFITPQYPRKIYNLLPGSDLINALDNNGHQAVEDANQIQLLTELLWQFRKKFNDFPGKPYLKANASRINEFKSHLPRNVVLIGLSWRSFLSNAMRNIHYLTLKQLEPIFKIPGVVYINLQNSDEDKEDVQWVNSLYPNKLITIDQLDQFNDFDGVACLMKNLDFIVSANTVVSDLAGALGCFGLIFSCHGELKWRSINEEGCDVWFNSMQHVQAEYGCQDELVQKIAKKIEAVMFNKTQAKISSNQQAIAIN</sequence>
<protein>
    <submittedName>
        <fullName evidence="1">Capsule polysaccharide biosynthesis protein</fullName>
    </submittedName>
</protein>
<keyword evidence="2" id="KW-1185">Reference proteome</keyword>
<dbReference type="Gene3D" id="1.25.40.10">
    <property type="entry name" value="Tetratricopeptide repeat domain"/>
    <property type="match status" value="1"/>
</dbReference>
<proteinExistence type="predicted"/>
<dbReference type="InterPro" id="IPR007833">
    <property type="entry name" value="Capsule_polysaccharide_synth"/>
</dbReference>
<dbReference type="OrthoDB" id="9764577at2"/>
<dbReference type="SUPFAM" id="SSF48452">
    <property type="entry name" value="TPR-like"/>
    <property type="match status" value="1"/>
</dbReference>
<reference evidence="1 2" key="1">
    <citation type="submission" date="2018-06" db="EMBL/GenBank/DDBJ databases">
        <authorList>
            <consortium name="Pathogen Informatics"/>
            <person name="Doyle S."/>
        </authorList>
    </citation>
    <scope>NUCLEOTIDE SEQUENCE [LARGE SCALE GENOMIC DNA]</scope>
    <source>
        <strain evidence="1 2">NCTC13316</strain>
    </source>
</reference>
<organism evidence="1 2">
    <name type="scientific">Legionella busanensis</name>
    <dbReference type="NCBI Taxonomy" id="190655"/>
    <lineage>
        <taxon>Bacteria</taxon>
        <taxon>Pseudomonadati</taxon>
        <taxon>Pseudomonadota</taxon>
        <taxon>Gammaproteobacteria</taxon>
        <taxon>Legionellales</taxon>
        <taxon>Legionellaceae</taxon>
        <taxon>Legionella</taxon>
    </lineage>
</organism>
<dbReference type="InterPro" id="IPR011990">
    <property type="entry name" value="TPR-like_helical_dom_sf"/>
</dbReference>
<gene>
    <name evidence="1" type="ORF">NCTC13316_01489</name>
</gene>
<dbReference type="CDD" id="cd16439">
    <property type="entry name" value="beta_Kdo_transferase_KpsC_2"/>
    <property type="match status" value="1"/>
</dbReference>
<dbReference type="RefSeq" id="WP_115331034.1">
    <property type="nucleotide sequence ID" value="NZ_CAAAHP010000001.1"/>
</dbReference>
<dbReference type="GO" id="GO:0015774">
    <property type="term" value="P:polysaccharide transport"/>
    <property type="evidence" value="ECO:0007669"/>
    <property type="project" value="InterPro"/>
</dbReference>
<name>A0A378JJP9_9GAMM</name>
<dbReference type="GO" id="GO:0000271">
    <property type="term" value="P:polysaccharide biosynthetic process"/>
    <property type="evidence" value="ECO:0007669"/>
    <property type="project" value="InterPro"/>
</dbReference>